<gene>
    <name evidence="12" type="primary">pepT_1</name>
    <name evidence="12" type="ORF">CI610_01062</name>
</gene>
<organism evidence="12">
    <name type="scientific">invertebrate metagenome</name>
    <dbReference type="NCBI Taxonomy" id="1711999"/>
    <lineage>
        <taxon>unclassified sequences</taxon>
        <taxon>metagenomes</taxon>
        <taxon>organismal metagenomes</taxon>
    </lineage>
</organism>
<evidence type="ECO:0000256" key="2">
    <source>
        <dbReference type="ARBA" id="ARBA00004496"/>
    </source>
</evidence>
<comment type="caution">
    <text evidence="12">The sequence shown here is derived from an EMBL/GenBank/DDBJ whole genome shotgun (WGS) entry which is preliminary data.</text>
</comment>
<keyword evidence="10" id="KW-0482">Metalloprotease</keyword>
<evidence type="ECO:0000256" key="8">
    <source>
        <dbReference type="ARBA" id="ARBA00022801"/>
    </source>
</evidence>
<dbReference type="GO" id="GO:0045148">
    <property type="term" value="F:tripeptide aminopeptidase activity"/>
    <property type="evidence" value="ECO:0007669"/>
    <property type="project" value="UniProtKB-EC"/>
</dbReference>
<evidence type="ECO:0000256" key="4">
    <source>
        <dbReference type="ARBA" id="ARBA00022438"/>
    </source>
</evidence>
<dbReference type="EMBL" id="NSIT01000040">
    <property type="protein sequence ID" value="PJE79936.1"/>
    <property type="molecule type" value="Genomic_DNA"/>
</dbReference>
<dbReference type="Gene3D" id="3.40.630.10">
    <property type="entry name" value="Zn peptidases"/>
    <property type="match status" value="1"/>
</dbReference>
<comment type="similarity">
    <text evidence="3">Belongs to the peptidase M20B family.</text>
</comment>
<dbReference type="PROSITE" id="PS00758">
    <property type="entry name" value="ARGE_DAPE_CPG2_1"/>
    <property type="match status" value="1"/>
</dbReference>
<sequence>MKEQFLKHFLDYIAFNTQSNPDCENCPSTHGQKVLGEHLRAQLDALHLQDVKLDENGYIMAKLPANTDKPVPAIGFIAHMDTAPDASGENVKAKIHENYDGSDIILHDGMMLSPNEFPFLPDYKGKTLITSDGTTLLGADNKAGVAAIMTAIEYLLEHPEVTHGDICVGFTPDEEIGRGANLFNVEAFGAQWAYTIDGDALGGLEYENFNAAGAEVICHGRNVHPGTAKNVMVNAMTLARKFANELPADEVPEHTENHEGFFHLHHMEGDETEARLSYLIRDHDRDRYEHRKQLMESIADSMNKQLDESRIELVIKDSYFNMREQVEKVPHVVDIAKEAMQACDVEPVIKPIRGGTDGARLSFMNLPTPNIFTGGMNFHGPYEFLCLESAVKSIETIINICRITAERY</sequence>
<keyword evidence="4 12" id="KW-0031">Aminopeptidase</keyword>
<keyword evidence="5" id="KW-0963">Cytoplasm</keyword>
<dbReference type="GO" id="GO:0006518">
    <property type="term" value="P:peptide metabolic process"/>
    <property type="evidence" value="ECO:0007669"/>
    <property type="project" value="InterPro"/>
</dbReference>
<comment type="cofactor">
    <cofactor evidence="1">
        <name>Zn(2+)</name>
        <dbReference type="ChEBI" id="CHEBI:29105"/>
    </cofactor>
</comment>
<name>A0A2H9T9N0_9ZZZZ</name>
<evidence type="ECO:0000256" key="9">
    <source>
        <dbReference type="ARBA" id="ARBA00022833"/>
    </source>
</evidence>
<keyword evidence="7" id="KW-0479">Metal-binding</keyword>
<dbReference type="Pfam" id="PF01546">
    <property type="entry name" value="Peptidase_M20"/>
    <property type="match status" value="1"/>
</dbReference>
<dbReference type="Gene3D" id="3.30.70.360">
    <property type="match status" value="1"/>
</dbReference>
<dbReference type="HAMAP" id="MF_00550">
    <property type="entry name" value="Aminopeptidase_M20"/>
    <property type="match status" value="1"/>
</dbReference>
<protein>
    <submittedName>
        <fullName evidence="12">Peptidase T</fullName>
        <ecNumber evidence="12">3.4.11.4</ecNumber>
    </submittedName>
</protein>
<keyword evidence="8 12" id="KW-0378">Hydrolase</keyword>
<comment type="subcellular location">
    <subcellularLocation>
        <location evidence="2">Cytoplasm</location>
    </subcellularLocation>
</comment>
<dbReference type="EC" id="3.4.11.4" evidence="12"/>
<dbReference type="NCBIfam" id="TIGR01882">
    <property type="entry name" value="peptidase-T"/>
    <property type="match status" value="1"/>
</dbReference>
<evidence type="ECO:0000259" key="11">
    <source>
        <dbReference type="Pfam" id="PF07687"/>
    </source>
</evidence>
<dbReference type="InterPro" id="IPR002933">
    <property type="entry name" value="Peptidase_M20"/>
</dbReference>
<evidence type="ECO:0000256" key="6">
    <source>
        <dbReference type="ARBA" id="ARBA00022670"/>
    </source>
</evidence>
<dbReference type="GO" id="GO:0006508">
    <property type="term" value="P:proteolysis"/>
    <property type="evidence" value="ECO:0007669"/>
    <property type="project" value="UniProtKB-KW"/>
</dbReference>
<evidence type="ECO:0000256" key="7">
    <source>
        <dbReference type="ARBA" id="ARBA00022723"/>
    </source>
</evidence>
<dbReference type="InterPro" id="IPR010161">
    <property type="entry name" value="Peptidase_M20B"/>
</dbReference>
<dbReference type="GO" id="GO:0008270">
    <property type="term" value="F:zinc ion binding"/>
    <property type="evidence" value="ECO:0007669"/>
    <property type="project" value="InterPro"/>
</dbReference>
<dbReference type="NCBIfam" id="NF009920">
    <property type="entry name" value="PRK13381.1"/>
    <property type="match status" value="1"/>
</dbReference>
<dbReference type="PROSITE" id="PS00759">
    <property type="entry name" value="ARGE_DAPE_CPG2_2"/>
    <property type="match status" value="1"/>
</dbReference>
<evidence type="ECO:0000256" key="3">
    <source>
        <dbReference type="ARBA" id="ARBA00009692"/>
    </source>
</evidence>
<dbReference type="FunFam" id="3.30.70.360:FF:000002">
    <property type="entry name" value="Peptidase T"/>
    <property type="match status" value="1"/>
</dbReference>
<dbReference type="AlphaFoldDB" id="A0A2H9T9N0"/>
<dbReference type="Pfam" id="PF07687">
    <property type="entry name" value="M20_dimer"/>
    <property type="match status" value="1"/>
</dbReference>
<proteinExistence type="inferred from homology"/>
<evidence type="ECO:0000256" key="1">
    <source>
        <dbReference type="ARBA" id="ARBA00001947"/>
    </source>
</evidence>
<dbReference type="GO" id="GO:0008237">
    <property type="term" value="F:metallopeptidase activity"/>
    <property type="evidence" value="ECO:0007669"/>
    <property type="project" value="UniProtKB-KW"/>
</dbReference>
<evidence type="ECO:0000313" key="12">
    <source>
        <dbReference type="EMBL" id="PJE79936.1"/>
    </source>
</evidence>
<dbReference type="SUPFAM" id="SSF55031">
    <property type="entry name" value="Bacterial exopeptidase dimerisation domain"/>
    <property type="match status" value="1"/>
</dbReference>
<keyword evidence="9" id="KW-0862">Zinc</keyword>
<dbReference type="PANTHER" id="PTHR42994:SF1">
    <property type="entry name" value="PEPTIDASE T"/>
    <property type="match status" value="1"/>
</dbReference>
<reference evidence="12" key="1">
    <citation type="journal article" date="2017" name="Appl. Environ. Microbiol.">
        <title>Molecular characterization of an Endozoicomonas-like organism causing infection in king scallop Pecten maximus L.</title>
        <authorList>
            <person name="Cano I."/>
            <person name="van Aerle R."/>
            <person name="Ross S."/>
            <person name="Verner-Jeffreys D.W."/>
            <person name="Paley R.K."/>
            <person name="Rimmer G."/>
            <person name="Ryder D."/>
            <person name="Hooper P."/>
            <person name="Stone D."/>
            <person name="Feist S.W."/>
        </authorList>
    </citation>
    <scope>NUCLEOTIDE SEQUENCE</scope>
</reference>
<dbReference type="PANTHER" id="PTHR42994">
    <property type="entry name" value="PEPTIDASE T"/>
    <property type="match status" value="1"/>
</dbReference>
<evidence type="ECO:0000256" key="10">
    <source>
        <dbReference type="ARBA" id="ARBA00023049"/>
    </source>
</evidence>
<dbReference type="PIRSF" id="PIRSF037215">
    <property type="entry name" value="Peptidase_M20B"/>
    <property type="match status" value="1"/>
</dbReference>
<dbReference type="InterPro" id="IPR011650">
    <property type="entry name" value="Peptidase_M20_dimer"/>
</dbReference>
<dbReference type="GO" id="GO:0005829">
    <property type="term" value="C:cytosol"/>
    <property type="evidence" value="ECO:0007669"/>
    <property type="project" value="TreeGrafter"/>
</dbReference>
<dbReference type="InterPro" id="IPR036264">
    <property type="entry name" value="Bact_exopeptidase_dim_dom"/>
</dbReference>
<accession>A0A2H9T9N0</accession>
<keyword evidence="6" id="KW-0645">Protease</keyword>
<dbReference type="SUPFAM" id="SSF53187">
    <property type="entry name" value="Zn-dependent exopeptidases"/>
    <property type="match status" value="1"/>
</dbReference>
<dbReference type="NCBIfam" id="NF003976">
    <property type="entry name" value="PRK05469.1"/>
    <property type="match status" value="1"/>
</dbReference>
<dbReference type="InterPro" id="IPR001261">
    <property type="entry name" value="ArgE/DapE_CS"/>
</dbReference>
<dbReference type="CDD" id="cd03892">
    <property type="entry name" value="M20_peptT"/>
    <property type="match status" value="1"/>
</dbReference>
<feature type="domain" description="Peptidase M20 dimerisation" evidence="11">
    <location>
        <begin position="206"/>
        <end position="307"/>
    </location>
</feature>
<evidence type="ECO:0000256" key="5">
    <source>
        <dbReference type="ARBA" id="ARBA00022490"/>
    </source>
</evidence>